<evidence type="ECO:0000313" key="4">
    <source>
        <dbReference type="Proteomes" id="UP001236415"/>
    </source>
</evidence>
<feature type="chain" id="PRO_5046723213" evidence="1">
    <location>
        <begin position="26"/>
        <end position="380"/>
    </location>
</feature>
<reference evidence="3 4" key="1">
    <citation type="submission" date="2023-06" db="EMBL/GenBank/DDBJ databases">
        <title>Paenibacillus polygonum sp. nov., an endophytic bacterium, isolated from Polygonum lapathifolium L. in Nanji Wetland National Nature Reserve, South of Poyang Lake, Jiangxi Province, China.</title>
        <authorList>
            <person name="Yu Z."/>
        </authorList>
    </citation>
    <scope>NUCLEOTIDE SEQUENCE [LARGE SCALE GENOMIC DNA]</scope>
    <source>
        <strain evidence="3 4">C31</strain>
    </source>
</reference>
<keyword evidence="1" id="KW-0732">Signal</keyword>
<dbReference type="Proteomes" id="UP001236415">
    <property type="component" value="Chromosome"/>
</dbReference>
<name>A0ABY8X269_9BACL</name>
<keyword evidence="4" id="KW-1185">Reference proteome</keyword>
<dbReference type="InterPro" id="IPR012854">
    <property type="entry name" value="Cu_amine_oxidase-like_N"/>
</dbReference>
<sequence>MNKTKLITTLLLTVSISAASPMVFAATTTQPKLAINNNEITLKQPIEIRKGVSYLPLRSLTEQMNFKVLYNNTQKEIEILQPNLKVTFVMGMKEAEVNGKKVKMSEAPFTQKGITYIPLRFVSEVMNANIKWDQDSKKITITDNKSLKLFVDGGNSMWHSTVNGQIWLYKKGKIIELAKSDIKEFVNPKITLKRVNDSSYILDIDDEHASHFTFFRNKQQFLVSSEMVTKQTSQSYQGTYNSSEFEIDGSNNINYLSDGKMIYIIGSDGKVSDEYDVEDITGQEGPFIIEYFRDDLLFVRSYKTLQLTLVDLEKKTSDLLYKSLLSKEEQKYWDETLGDTFDNLYRTSLLKLTKYNGKTFDFSYLSTVNGEKKTISYTSK</sequence>
<accession>A0ABY8X269</accession>
<evidence type="ECO:0000259" key="2">
    <source>
        <dbReference type="Pfam" id="PF07833"/>
    </source>
</evidence>
<organism evidence="3 4">
    <name type="scientific">Paenibacillus polygoni</name>
    <dbReference type="NCBI Taxonomy" id="3050112"/>
    <lineage>
        <taxon>Bacteria</taxon>
        <taxon>Bacillati</taxon>
        <taxon>Bacillota</taxon>
        <taxon>Bacilli</taxon>
        <taxon>Bacillales</taxon>
        <taxon>Paenibacillaceae</taxon>
        <taxon>Paenibacillus</taxon>
    </lineage>
</organism>
<dbReference type="EMBL" id="CP127162">
    <property type="protein sequence ID" value="WIV17335.1"/>
    <property type="molecule type" value="Genomic_DNA"/>
</dbReference>
<dbReference type="SUPFAM" id="SSF55383">
    <property type="entry name" value="Copper amine oxidase, domain N"/>
    <property type="match status" value="1"/>
</dbReference>
<evidence type="ECO:0000256" key="1">
    <source>
        <dbReference type="SAM" id="SignalP"/>
    </source>
</evidence>
<proteinExistence type="predicted"/>
<dbReference type="Pfam" id="PF07833">
    <property type="entry name" value="Cu_amine_oxidN1"/>
    <property type="match status" value="1"/>
</dbReference>
<dbReference type="InterPro" id="IPR036582">
    <property type="entry name" value="Mao_N_sf"/>
</dbReference>
<protein>
    <submittedName>
        <fullName evidence="3">Copper amine oxidase N-terminal domain-containing protein</fullName>
    </submittedName>
</protein>
<gene>
    <name evidence="3" type="ORF">QPK24_12910</name>
</gene>
<dbReference type="Gene3D" id="3.30.457.10">
    <property type="entry name" value="Copper amine oxidase-like, N-terminal domain"/>
    <property type="match status" value="1"/>
</dbReference>
<feature type="domain" description="Copper amine oxidase-like N-terminal" evidence="2">
    <location>
        <begin position="35"/>
        <end position="141"/>
    </location>
</feature>
<feature type="signal peptide" evidence="1">
    <location>
        <begin position="1"/>
        <end position="25"/>
    </location>
</feature>
<evidence type="ECO:0000313" key="3">
    <source>
        <dbReference type="EMBL" id="WIV17335.1"/>
    </source>
</evidence>
<dbReference type="RefSeq" id="WP_285741633.1">
    <property type="nucleotide sequence ID" value="NZ_CP127162.1"/>
</dbReference>